<feature type="transmembrane region" description="Helical" evidence="8">
    <location>
        <begin position="101"/>
        <end position="120"/>
    </location>
</feature>
<dbReference type="CDD" id="cd06261">
    <property type="entry name" value="TM_PBP2"/>
    <property type="match status" value="1"/>
</dbReference>
<protein>
    <submittedName>
        <fullName evidence="10">Trehalose transport system permease protein SugB</fullName>
    </submittedName>
</protein>
<gene>
    <name evidence="10" type="primary">sugB_1</name>
    <name evidence="10" type="ORF">H0A61_01472</name>
</gene>
<feature type="domain" description="ABC transmembrane type-1" evidence="9">
    <location>
        <begin position="63"/>
        <end position="251"/>
    </location>
</feature>
<keyword evidence="3" id="KW-1003">Cell membrane</keyword>
<sequence>MKLRIDFYTSLLFYSILGFLLIPFLILFLWAFSKNWPWPDLLPHSLSTRGWESIADIKFIKVLLHSIFLSITVTFLVLVISIPAAKALAFYNFRGRNVLQMLILAPIVIPPMAVTMGIHINFIKLGLTDTFWGVVLVHLIPTIPYAVRILAHVFEAVGWNIEEQARVLGAKNWQIFLYITLPLITPGLFSAGVLCFIISFSQYILTFMIGGGRVMTITMELFPYVASGDRTIASVYSLIFILTTLTFAFLVDRFTRENYEKGNHFYL</sequence>
<dbReference type="Pfam" id="PF00528">
    <property type="entry name" value="BPD_transp_1"/>
    <property type="match status" value="1"/>
</dbReference>
<keyword evidence="7 8" id="KW-0472">Membrane</keyword>
<dbReference type="KEGG" id="kme:H0A61_01472"/>
<comment type="subcellular location">
    <subcellularLocation>
        <location evidence="1">Cell inner membrane</location>
        <topology evidence="1">Multi-pass membrane protein</topology>
    </subcellularLocation>
    <subcellularLocation>
        <location evidence="8">Cell membrane</location>
        <topology evidence="8">Multi-pass membrane protein</topology>
    </subcellularLocation>
</comment>
<dbReference type="Proteomes" id="UP000662904">
    <property type="component" value="Chromosome"/>
</dbReference>
<evidence type="ECO:0000256" key="7">
    <source>
        <dbReference type="ARBA" id="ARBA00023136"/>
    </source>
</evidence>
<dbReference type="SUPFAM" id="SSF161098">
    <property type="entry name" value="MetI-like"/>
    <property type="match status" value="1"/>
</dbReference>
<evidence type="ECO:0000256" key="6">
    <source>
        <dbReference type="ARBA" id="ARBA00022989"/>
    </source>
</evidence>
<dbReference type="RefSeq" id="WP_206709302.1">
    <property type="nucleotide sequence ID" value="NZ_CP059066.1"/>
</dbReference>
<evidence type="ECO:0000256" key="1">
    <source>
        <dbReference type="ARBA" id="ARBA00004429"/>
    </source>
</evidence>
<feature type="transmembrane region" description="Helical" evidence="8">
    <location>
        <begin position="231"/>
        <end position="251"/>
    </location>
</feature>
<feature type="transmembrane region" description="Helical" evidence="8">
    <location>
        <begin position="175"/>
        <end position="205"/>
    </location>
</feature>
<dbReference type="GO" id="GO:0055085">
    <property type="term" value="P:transmembrane transport"/>
    <property type="evidence" value="ECO:0007669"/>
    <property type="project" value="InterPro"/>
</dbReference>
<keyword evidence="2 8" id="KW-0813">Transport</keyword>
<organism evidence="10 11">
    <name type="scientific">Koleobacter methoxysyntrophicus</name>
    <dbReference type="NCBI Taxonomy" id="2751313"/>
    <lineage>
        <taxon>Bacteria</taxon>
        <taxon>Bacillati</taxon>
        <taxon>Bacillota</taxon>
        <taxon>Clostridia</taxon>
        <taxon>Koleobacterales</taxon>
        <taxon>Koleobacteraceae</taxon>
        <taxon>Koleobacter</taxon>
    </lineage>
</organism>
<dbReference type="GO" id="GO:0005886">
    <property type="term" value="C:plasma membrane"/>
    <property type="evidence" value="ECO:0007669"/>
    <property type="project" value="UniProtKB-SubCell"/>
</dbReference>
<reference evidence="10" key="1">
    <citation type="submission" date="2020-07" db="EMBL/GenBank/DDBJ databases">
        <title>Koleobacter methoxysyntrophicus gen. nov., sp. nov., a novel anaerobic bacterium isolated from deep subsurface oil field and proposal of Koleobacterales ord. nov. in the phylum Firmicutes.</title>
        <authorList>
            <person name="Sakamoto S."/>
            <person name="Tamaki H."/>
        </authorList>
    </citation>
    <scope>NUCLEOTIDE SEQUENCE</scope>
    <source>
        <strain evidence="10">NRmbB1</strain>
    </source>
</reference>
<name>A0A8A0RLI6_9FIRM</name>
<keyword evidence="5 8" id="KW-0812">Transmembrane</keyword>
<evidence type="ECO:0000256" key="4">
    <source>
        <dbReference type="ARBA" id="ARBA00022519"/>
    </source>
</evidence>
<evidence type="ECO:0000313" key="10">
    <source>
        <dbReference type="EMBL" id="QSQ09113.1"/>
    </source>
</evidence>
<proteinExistence type="inferred from homology"/>
<feature type="transmembrane region" description="Helical" evidence="8">
    <location>
        <begin position="12"/>
        <end position="32"/>
    </location>
</feature>
<evidence type="ECO:0000259" key="9">
    <source>
        <dbReference type="PROSITE" id="PS50928"/>
    </source>
</evidence>
<keyword evidence="6 8" id="KW-1133">Transmembrane helix</keyword>
<accession>A0A8A0RLI6</accession>
<feature type="transmembrane region" description="Helical" evidence="8">
    <location>
        <begin position="67"/>
        <end position="89"/>
    </location>
</feature>
<comment type="similarity">
    <text evidence="8">Belongs to the binding-protein-dependent transport system permease family.</text>
</comment>
<dbReference type="EMBL" id="CP059066">
    <property type="protein sequence ID" value="QSQ09113.1"/>
    <property type="molecule type" value="Genomic_DNA"/>
</dbReference>
<dbReference type="PANTHER" id="PTHR43357">
    <property type="entry name" value="INNER MEMBRANE ABC TRANSPORTER PERMEASE PROTEIN YDCV"/>
    <property type="match status" value="1"/>
</dbReference>
<dbReference type="Gene3D" id="1.10.3720.10">
    <property type="entry name" value="MetI-like"/>
    <property type="match status" value="1"/>
</dbReference>
<dbReference type="PROSITE" id="PS50928">
    <property type="entry name" value="ABC_TM1"/>
    <property type="match status" value="1"/>
</dbReference>
<keyword evidence="11" id="KW-1185">Reference proteome</keyword>
<feature type="transmembrane region" description="Helical" evidence="8">
    <location>
        <begin position="132"/>
        <end position="154"/>
    </location>
</feature>
<dbReference type="PANTHER" id="PTHR43357:SF4">
    <property type="entry name" value="INNER MEMBRANE ABC TRANSPORTER PERMEASE PROTEIN YDCV"/>
    <property type="match status" value="1"/>
</dbReference>
<evidence type="ECO:0000256" key="3">
    <source>
        <dbReference type="ARBA" id="ARBA00022475"/>
    </source>
</evidence>
<evidence type="ECO:0000313" key="11">
    <source>
        <dbReference type="Proteomes" id="UP000662904"/>
    </source>
</evidence>
<evidence type="ECO:0000256" key="8">
    <source>
        <dbReference type="RuleBase" id="RU363032"/>
    </source>
</evidence>
<evidence type="ECO:0000256" key="5">
    <source>
        <dbReference type="ARBA" id="ARBA00022692"/>
    </source>
</evidence>
<dbReference type="InterPro" id="IPR000515">
    <property type="entry name" value="MetI-like"/>
</dbReference>
<keyword evidence="4" id="KW-0997">Cell inner membrane</keyword>
<dbReference type="AlphaFoldDB" id="A0A8A0RLI6"/>
<dbReference type="InterPro" id="IPR035906">
    <property type="entry name" value="MetI-like_sf"/>
</dbReference>
<evidence type="ECO:0000256" key="2">
    <source>
        <dbReference type="ARBA" id="ARBA00022448"/>
    </source>
</evidence>